<feature type="region of interest" description="Disordered" evidence="1">
    <location>
        <begin position="1"/>
        <end position="25"/>
    </location>
</feature>
<sequence length="103" mass="11250">MPDGVESGRMREGGEGLSTGRAVRSDAPMISCAKQGYRVSQARSPSLCDSAIRRGGRQPNRETAGSWITRGRDEADMLLPTPRWMMSITCHALAMSHARSQMI</sequence>
<organism evidence="2">
    <name type="scientific">Haptolina brevifila</name>
    <dbReference type="NCBI Taxonomy" id="156173"/>
    <lineage>
        <taxon>Eukaryota</taxon>
        <taxon>Haptista</taxon>
        <taxon>Haptophyta</taxon>
        <taxon>Prymnesiophyceae</taxon>
        <taxon>Prymnesiales</taxon>
        <taxon>Prymnesiaceae</taxon>
        <taxon>Haptolina</taxon>
    </lineage>
</organism>
<proteinExistence type="predicted"/>
<protein>
    <submittedName>
        <fullName evidence="2">Uncharacterized protein</fullName>
    </submittedName>
</protein>
<name>A0A7S2H333_9EUKA</name>
<gene>
    <name evidence="2" type="ORF">CBRE1094_LOCUS24652</name>
</gene>
<accession>A0A7S2H333</accession>
<dbReference type="AlphaFoldDB" id="A0A7S2H333"/>
<feature type="compositionally biased region" description="Basic and acidic residues" evidence="1">
    <location>
        <begin position="1"/>
        <end position="14"/>
    </location>
</feature>
<dbReference type="EMBL" id="HBGU01045276">
    <property type="protein sequence ID" value="CAD9479092.1"/>
    <property type="molecule type" value="Transcribed_RNA"/>
</dbReference>
<evidence type="ECO:0000313" key="2">
    <source>
        <dbReference type="EMBL" id="CAD9479092.1"/>
    </source>
</evidence>
<reference evidence="2" key="1">
    <citation type="submission" date="2021-01" db="EMBL/GenBank/DDBJ databases">
        <authorList>
            <person name="Corre E."/>
            <person name="Pelletier E."/>
            <person name="Niang G."/>
            <person name="Scheremetjew M."/>
            <person name="Finn R."/>
            <person name="Kale V."/>
            <person name="Holt S."/>
            <person name="Cochrane G."/>
            <person name="Meng A."/>
            <person name="Brown T."/>
            <person name="Cohen L."/>
        </authorList>
    </citation>
    <scope>NUCLEOTIDE SEQUENCE</scope>
    <source>
        <strain evidence="2">UTEX LB 985</strain>
    </source>
</reference>
<evidence type="ECO:0000256" key="1">
    <source>
        <dbReference type="SAM" id="MobiDB-lite"/>
    </source>
</evidence>